<dbReference type="InterPro" id="IPR006638">
    <property type="entry name" value="Elp3/MiaA/NifB-like_rSAM"/>
</dbReference>
<dbReference type="AlphaFoldDB" id="A0A926E7S2"/>
<name>A0A926E7S2_9FIRM</name>
<dbReference type="InterPro" id="IPR007197">
    <property type="entry name" value="rSAM"/>
</dbReference>
<dbReference type="RefSeq" id="WP_187525536.1">
    <property type="nucleotide sequence ID" value="NZ_JACRTA010000003.1"/>
</dbReference>
<dbReference type="EC" id="1.3.98.3" evidence="2"/>
<dbReference type="SFLD" id="SFLDF00310">
    <property type="entry name" value="oxygen-independent_coproporphy"/>
    <property type="match status" value="1"/>
</dbReference>
<proteinExistence type="predicted"/>
<dbReference type="CDD" id="cd01335">
    <property type="entry name" value="Radical_SAM"/>
    <property type="match status" value="1"/>
</dbReference>
<dbReference type="Gene3D" id="3.80.30.20">
    <property type="entry name" value="tm_1862 like domain"/>
    <property type="match status" value="1"/>
</dbReference>
<gene>
    <name evidence="2" type="primary">hemZ</name>
    <name evidence="2" type="ORF">H8692_09105</name>
</gene>
<sequence>MLRGVQNTHQYEELIKIFLTAGEYEILSESTENFGACKVFEFKGDKNLLKREIYESLREYTGKSPKWGILTGIRPVKLTGEIMDRCGSAEETEEILAKKYLAHADKRSLIMEILDYQRQTAGRPKRDSMSLYVGIPFCPTRCLYCSFTSNQVEKTEIDRYLEALLREIDYCGERMRQHGNRPESVYIGGGTPTSLDEFQLQRLLDKLNDEFDTQVLREFTVEAGRPDTITKEKLEIIRDSGVGRISINPQTMKEETLRIIGRNHTVDETVKAFEMAHKAGIDCINTDLIAGLPGESFDDFKNSVQRIEELGVENITLHTLAVKRASALKAIDEEFNYKNEDLCERMLSYAGEYLRSRGYRPYYLYRQKHTSGNTENLGFCRNHKISVYNIRIMEEAQSILALGAGGVSKVYFPDENRLERVANVSNYQIYIDRIDEMIERKEKEFWR</sequence>
<dbReference type="EMBL" id="JACRTA010000003">
    <property type="protein sequence ID" value="MBC8568912.1"/>
    <property type="molecule type" value="Genomic_DNA"/>
</dbReference>
<dbReference type="PANTHER" id="PTHR13932">
    <property type="entry name" value="COPROPORPHYRINIGEN III OXIDASE"/>
    <property type="match status" value="1"/>
</dbReference>
<dbReference type="SMART" id="SM00729">
    <property type="entry name" value="Elp3"/>
    <property type="match status" value="1"/>
</dbReference>
<dbReference type="InterPro" id="IPR023995">
    <property type="entry name" value="HemZ"/>
</dbReference>
<keyword evidence="3" id="KW-1185">Reference proteome</keyword>
<dbReference type="GO" id="GO:0051539">
    <property type="term" value="F:4 iron, 4 sulfur cluster binding"/>
    <property type="evidence" value="ECO:0007669"/>
    <property type="project" value="TreeGrafter"/>
</dbReference>
<evidence type="ECO:0000259" key="1">
    <source>
        <dbReference type="PROSITE" id="PS51918"/>
    </source>
</evidence>
<comment type="caution">
    <text evidence="2">The sequence shown here is derived from an EMBL/GenBank/DDBJ whole genome shotgun (WGS) entry which is preliminary data.</text>
</comment>
<dbReference type="SUPFAM" id="SSF102114">
    <property type="entry name" value="Radical SAM enzymes"/>
    <property type="match status" value="1"/>
</dbReference>
<dbReference type="PANTHER" id="PTHR13932:SF1">
    <property type="entry name" value="OXYGEN-INDEPENDENT COPROPORPHYRINOGEN-III OXIDASE-LIKE PROTEIN HEMZ"/>
    <property type="match status" value="1"/>
</dbReference>
<dbReference type="GO" id="GO:0005737">
    <property type="term" value="C:cytoplasm"/>
    <property type="evidence" value="ECO:0007669"/>
    <property type="project" value="TreeGrafter"/>
</dbReference>
<dbReference type="NCBIfam" id="TIGR03994">
    <property type="entry name" value="rSAM_HemZ"/>
    <property type="match status" value="1"/>
</dbReference>
<dbReference type="InterPro" id="IPR058240">
    <property type="entry name" value="rSAM_sf"/>
</dbReference>
<accession>A0A926E7S2</accession>
<protein>
    <submittedName>
        <fullName evidence="2">Coproporphyrinogen dehydrogenase HemZ</fullName>
        <ecNumber evidence="2">1.3.98.3</ecNumber>
    </submittedName>
</protein>
<dbReference type="GO" id="GO:0006779">
    <property type="term" value="P:porphyrin-containing compound biosynthetic process"/>
    <property type="evidence" value="ECO:0007669"/>
    <property type="project" value="TreeGrafter"/>
</dbReference>
<dbReference type="SFLD" id="SFLDG01065">
    <property type="entry name" value="anaerobic_coproporphyrinogen-I"/>
    <property type="match status" value="1"/>
</dbReference>
<evidence type="ECO:0000313" key="3">
    <source>
        <dbReference type="Proteomes" id="UP000610862"/>
    </source>
</evidence>
<reference evidence="2" key="1">
    <citation type="submission" date="2020-08" db="EMBL/GenBank/DDBJ databases">
        <title>Genome public.</title>
        <authorList>
            <person name="Liu C."/>
            <person name="Sun Q."/>
        </authorList>
    </citation>
    <scope>NUCLEOTIDE SEQUENCE</scope>
    <source>
        <strain evidence="2">NSJ-24</strain>
    </source>
</reference>
<dbReference type="SFLD" id="SFLDS00029">
    <property type="entry name" value="Radical_SAM"/>
    <property type="match status" value="1"/>
</dbReference>
<dbReference type="SFLD" id="SFLDG01082">
    <property type="entry name" value="B12-binding_domain_containing"/>
    <property type="match status" value="1"/>
</dbReference>
<dbReference type="GO" id="GO:0051989">
    <property type="term" value="F:coproporphyrinogen dehydrogenase activity"/>
    <property type="evidence" value="ECO:0007669"/>
    <property type="project" value="UniProtKB-EC"/>
</dbReference>
<organism evidence="2 3">
    <name type="scientific">Lentihominibacter hominis</name>
    <dbReference type="NCBI Taxonomy" id="2763645"/>
    <lineage>
        <taxon>Bacteria</taxon>
        <taxon>Bacillati</taxon>
        <taxon>Bacillota</taxon>
        <taxon>Clostridia</taxon>
        <taxon>Peptostreptococcales</taxon>
        <taxon>Anaerovoracaceae</taxon>
        <taxon>Lentihominibacter</taxon>
    </lineage>
</organism>
<evidence type="ECO:0000313" key="2">
    <source>
        <dbReference type="EMBL" id="MBC8568912.1"/>
    </source>
</evidence>
<dbReference type="InterPro" id="IPR034505">
    <property type="entry name" value="Coproporphyrinogen-III_oxidase"/>
</dbReference>
<keyword evidence="2" id="KW-0560">Oxidoreductase</keyword>
<feature type="domain" description="Radical SAM core" evidence="1">
    <location>
        <begin position="123"/>
        <end position="366"/>
    </location>
</feature>
<dbReference type="InterPro" id="IPR023404">
    <property type="entry name" value="rSAM_horseshoe"/>
</dbReference>
<dbReference type="Pfam" id="PF04055">
    <property type="entry name" value="Radical_SAM"/>
    <property type="match status" value="1"/>
</dbReference>
<dbReference type="Proteomes" id="UP000610862">
    <property type="component" value="Unassembled WGS sequence"/>
</dbReference>
<dbReference type="PROSITE" id="PS51918">
    <property type="entry name" value="RADICAL_SAM"/>
    <property type="match status" value="1"/>
</dbReference>